<accession>A0A7G5XK14</accession>
<name>A0A7G5XK14_9BACT</name>
<dbReference type="PANTHER" id="PTHR38454">
    <property type="entry name" value="INTEGRAL MEMBRANE PROTEIN-RELATED"/>
    <property type="match status" value="1"/>
</dbReference>
<feature type="transmembrane region" description="Helical" evidence="1">
    <location>
        <begin position="359"/>
        <end position="379"/>
    </location>
</feature>
<sequence length="706" mass="79858">MKESTSSNKFYLLGILVVFVLAYLPLNSFLFALKNDMFTGYLAPKFIMGEAIHSNQLPLWNPYISFGLPFYGDMSASYWSPLTWLIAATSGYNPYTLTIEVLLYLLLSGIGMYYLSGCFAKNKYIRLIAAISYMCNGYIVGHLQHINWLSGAAYLPFCLWSLEKLHSERSLKWLLLSSLFFYLLLSSSHPGISIGAIYFFAAYIISKLLTDFKQHGLKELLKSVKLNLLFAGCLLLLSAGLIIGYADIIPYFDRNQAVDLSLSLNQNTDLKSWISGLLPFATTGDDIFFRSDPAFRNIYFGLILFVLFIASLFNKKSKKQVFFLVAGSFFLLLSLGGLIKLFTSKFIPLLGHVRVNAEFRIFAILCFTSAAVIFFNSLLEEKDYYQKKLKTVIVSVIAVLSFLFLYGFINLLMGKESALQYISTAQGIFFNRDVIKEMLDAVSIYDALLIQSIIQITLLLLLLNALRKNQMKRIFLIAATDIILATLLNLPFTGVGRVSVSTVSAILKKSPPGIPTPSLQPVRYNDTLPLNEVRLIGVWSFYSKQPGSAKADLYPVKLINNYSYYLQAAKDTTLRITDMPFVYISDSIQVKKPKKIKALTQENIVSYKTGELHLKLIADSACYIVLLQNYYPHWYYKINGQTYPVLQAGINFIGIPLEKGENDVRIFFNPIRIKTALLFSSIVFILYILVLFIPRLRKASLLKQQE</sequence>
<feature type="transmembrane region" description="Helical" evidence="1">
    <location>
        <begin position="12"/>
        <end position="33"/>
    </location>
</feature>
<evidence type="ECO:0000256" key="1">
    <source>
        <dbReference type="SAM" id="Phobius"/>
    </source>
</evidence>
<keyword evidence="1" id="KW-0472">Membrane</keyword>
<feature type="transmembrane region" description="Helical" evidence="1">
    <location>
        <begin position="675"/>
        <end position="693"/>
    </location>
</feature>
<dbReference type="Proteomes" id="UP000515344">
    <property type="component" value="Chromosome"/>
</dbReference>
<feature type="transmembrane region" description="Helical" evidence="1">
    <location>
        <begin position="442"/>
        <end position="462"/>
    </location>
</feature>
<evidence type="ECO:0000313" key="3">
    <source>
        <dbReference type="Proteomes" id="UP000515344"/>
    </source>
</evidence>
<proteinExistence type="predicted"/>
<reference evidence="3" key="1">
    <citation type="submission" date="2020-08" db="EMBL/GenBank/DDBJ databases">
        <title>Lacibacter sp. S13-6-6 genome sequencing.</title>
        <authorList>
            <person name="Jin L."/>
        </authorList>
    </citation>
    <scope>NUCLEOTIDE SEQUENCE [LARGE SCALE GENOMIC DNA]</scope>
    <source>
        <strain evidence="3">S13-6-6</strain>
    </source>
</reference>
<gene>
    <name evidence="2" type="ORF">H4075_06365</name>
</gene>
<keyword evidence="1" id="KW-1133">Transmembrane helix</keyword>
<feature type="transmembrane region" description="Helical" evidence="1">
    <location>
        <begin position="474"/>
        <end position="492"/>
    </location>
</feature>
<feature type="transmembrane region" description="Helical" evidence="1">
    <location>
        <begin position="226"/>
        <end position="246"/>
    </location>
</feature>
<dbReference type="KEGG" id="lacs:H4075_06365"/>
<feature type="transmembrane region" description="Helical" evidence="1">
    <location>
        <begin position="127"/>
        <end position="146"/>
    </location>
</feature>
<feature type="transmembrane region" description="Helical" evidence="1">
    <location>
        <begin position="179"/>
        <end position="205"/>
    </location>
</feature>
<feature type="transmembrane region" description="Helical" evidence="1">
    <location>
        <begin position="391"/>
        <end position="409"/>
    </location>
</feature>
<dbReference type="AlphaFoldDB" id="A0A7G5XK14"/>
<keyword evidence="1" id="KW-0812">Transmembrane</keyword>
<keyword evidence="3" id="KW-1185">Reference proteome</keyword>
<organism evidence="2 3">
    <name type="scientific">Lacibacter sediminis</name>
    <dbReference type="NCBI Taxonomy" id="2760713"/>
    <lineage>
        <taxon>Bacteria</taxon>
        <taxon>Pseudomonadati</taxon>
        <taxon>Bacteroidota</taxon>
        <taxon>Chitinophagia</taxon>
        <taxon>Chitinophagales</taxon>
        <taxon>Chitinophagaceae</taxon>
        <taxon>Lacibacter</taxon>
    </lineage>
</organism>
<dbReference type="InterPro" id="IPR018580">
    <property type="entry name" value="Uncharacterised_YfhO"/>
</dbReference>
<feature type="transmembrane region" description="Helical" evidence="1">
    <location>
        <begin position="95"/>
        <end position="115"/>
    </location>
</feature>
<feature type="transmembrane region" description="Helical" evidence="1">
    <location>
        <begin position="321"/>
        <end position="339"/>
    </location>
</feature>
<dbReference type="PANTHER" id="PTHR38454:SF1">
    <property type="entry name" value="INTEGRAL MEMBRANE PROTEIN"/>
    <property type="match status" value="1"/>
</dbReference>
<protein>
    <submittedName>
        <fullName evidence="2">YfhO family protein</fullName>
    </submittedName>
</protein>
<feature type="transmembrane region" description="Helical" evidence="1">
    <location>
        <begin position="298"/>
        <end position="314"/>
    </location>
</feature>
<dbReference type="EMBL" id="CP060007">
    <property type="protein sequence ID" value="QNA45817.1"/>
    <property type="molecule type" value="Genomic_DNA"/>
</dbReference>
<evidence type="ECO:0000313" key="2">
    <source>
        <dbReference type="EMBL" id="QNA45817.1"/>
    </source>
</evidence>